<proteinExistence type="predicted"/>
<protein>
    <submittedName>
        <fullName evidence="5">Phosphate-binding protein</fullName>
    </submittedName>
</protein>
<keyword evidence="3" id="KW-0472">Membrane</keyword>
<dbReference type="Gene3D" id="3.40.190.10">
    <property type="entry name" value="Periplasmic binding protein-like II"/>
    <property type="match status" value="2"/>
</dbReference>
<evidence type="ECO:0000259" key="4">
    <source>
        <dbReference type="Pfam" id="PF12849"/>
    </source>
</evidence>
<keyword evidence="6" id="KW-1185">Reference proteome</keyword>
<feature type="region of interest" description="Disordered" evidence="2">
    <location>
        <begin position="291"/>
        <end position="326"/>
    </location>
</feature>
<dbReference type="SUPFAM" id="SSF53850">
    <property type="entry name" value="Periplasmic binding protein-like II"/>
    <property type="match status" value="1"/>
</dbReference>
<sequence>MRTVPGMEWITAENVVAVATALLGVLVSVGAVWFDRFKPQRKRLGYRVQLNTPLHKEGADRDGDVMTVRAGEVLGNAADGATLVLLRIENDRELDIGTDDYGVAPDAHALRVTFGTPAVTVLGVVATVPGGWGSVRDDLDGAPGLGRTGNAVLVPRIALDTGRYFKLLVQLSGPVADRDIKVHGTLAGGSIRRNRSTTPDDQAGRFSGAARTVTVVLTACVVALAALVVREQDPPPIGCARGSLTVTGSTAFAPVVREVAEAYERDCAGATVTVVPDGSTAGVRHLADAGAKADAEARREDGGEGGGAPAVLALSDGPAPAGPPRLREHPVAVSLFAVVVHDDLPVRGLTLDQLRSLYRGDVVRWNRLRGPGLPANLPDRPVLLVSRDANSGTREVFQRRVLGRNEPVNSSRDCATSDDPEARAVRCELDSTDQVLATVARLPGAIGYAELGAVAAAKGLHPVSLDGRLPVPGELGASPYPYREVEYAYTWGDPPAGSLTASFLDYLARGRGQDLVRARGHLPCATPRGLRVCGED</sequence>
<evidence type="ECO:0000313" key="6">
    <source>
        <dbReference type="Proteomes" id="UP000644020"/>
    </source>
</evidence>
<keyword evidence="3" id="KW-1133">Transmembrane helix</keyword>
<organism evidence="5 6">
    <name type="scientific">Streptomyces termitum</name>
    <dbReference type="NCBI Taxonomy" id="67368"/>
    <lineage>
        <taxon>Bacteria</taxon>
        <taxon>Bacillati</taxon>
        <taxon>Actinomycetota</taxon>
        <taxon>Actinomycetes</taxon>
        <taxon>Kitasatosporales</taxon>
        <taxon>Streptomycetaceae</taxon>
        <taxon>Streptomyces</taxon>
    </lineage>
</organism>
<keyword evidence="1" id="KW-0732">Signal</keyword>
<evidence type="ECO:0000256" key="1">
    <source>
        <dbReference type="ARBA" id="ARBA00022729"/>
    </source>
</evidence>
<dbReference type="EMBL" id="BMUL01000012">
    <property type="protein sequence ID" value="GHA97126.1"/>
    <property type="molecule type" value="Genomic_DNA"/>
</dbReference>
<dbReference type="AlphaFoldDB" id="A0A918WCF0"/>
<evidence type="ECO:0000256" key="2">
    <source>
        <dbReference type="SAM" id="MobiDB-lite"/>
    </source>
</evidence>
<feature type="compositionally biased region" description="Basic and acidic residues" evidence="2">
    <location>
        <begin position="291"/>
        <end position="302"/>
    </location>
</feature>
<comment type="caution">
    <text evidence="5">The sequence shown here is derived from an EMBL/GenBank/DDBJ whole genome shotgun (WGS) entry which is preliminary data.</text>
</comment>
<dbReference type="InterPro" id="IPR024370">
    <property type="entry name" value="PBP_domain"/>
</dbReference>
<dbReference type="InterPro" id="IPR050811">
    <property type="entry name" value="Phosphate_ABC_transporter"/>
</dbReference>
<dbReference type="Pfam" id="PF12849">
    <property type="entry name" value="PBP_like_2"/>
    <property type="match status" value="1"/>
</dbReference>
<dbReference type="Proteomes" id="UP000644020">
    <property type="component" value="Unassembled WGS sequence"/>
</dbReference>
<dbReference type="PANTHER" id="PTHR30570:SF1">
    <property type="entry name" value="PHOSPHATE-BINDING PROTEIN PSTS"/>
    <property type="match status" value="1"/>
</dbReference>
<dbReference type="PANTHER" id="PTHR30570">
    <property type="entry name" value="PERIPLASMIC PHOSPHATE BINDING COMPONENT OF PHOSPHATE ABC TRANSPORTER"/>
    <property type="match status" value="1"/>
</dbReference>
<accession>A0A918WCF0</accession>
<gene>
    <name evidence="5" type="ORF">GCM10010305_45850</name>
</gene>
<name>A0A918WCF0_9ACTN</name>
<evidence type="ECO:0000313" key="5">
    <source>
        <dbReference type="EMBL" id="GHA97126.1"/>
    </source>
</evidence>
<feature type="transmembrane region" description="Helical" evidence="3">
    <location>
        <begin position="209"/>
        <end position="229"/>
    </location>
</feature>
<feature type="domain" description="PBP" evidence="4">
    <location>
        <begin position="238"/>
        <end position="508"/>
    </location>
</feature>
<keyword evidence="3" id="KW-0812">Transmembrane</keyword>
<reference evidence="5" key="1">
    <citation type="journal article" date="2014" name="Int. J. Syst. Evol. Microbiol.">
        <title>Complete genome sequence of Corynebacterium casei LMG S-19264T (=DSM 44701T), isolated from a smear-ripened cheese.</title>
        <authorList>
            <consortium name="US DOE Joint Genome Institute (JGI-PGF)"/>
            <person name="Walter F."/>
            <person name="Albersmeier A."/>
            <person name="Kalinowski J."/>
            <person name="Ruckert C."/>
        </authorList>
    </citation>
    <scope>NUCLEOTIDE SEQUENCE</scope>
    <source>
        <strain evidence="5">JCM 4518</strain>
    </source>
</reference>
<reference evidence="5" key="2">
    <citation type="submission" date="2020-09" db="EMBL/GenBank/DDBJ databases">
        <authorList>
            <person name="Sun Q."/>
            <person name="Ohkuma M."/>
        </authorList>
    </citation>
    <scope>NUCLEOTIDE SEQUENCE</scope>
    <source>
        <strain evidence="5">JCM 4518</strain>
    </source>
</reference>
<feature type="transmembrane region" description="Helical" evidence="3">
    <location>
        <begin position="15"/>
        <end position="34"/>
    </location>
</feature>
<evidence type="ECO:0000256" key="3">
    <source>
        <dbReference type="SAM" id="Phobius"/>
    </source>
</evidence>